<dbReference type="EMBL" id="PDZR01000029">
    <property type="protein sequence ID" value="PNG24572.1"/>
    <property type="molecule type" value="Genomic_DNA"/>
</dbReference>
<organism evidence="1 2">
    <name type="scientific">Methylocella silvestris</name>
    <dbReference type="NCBI Taxonomy" id="199596"/>
    <lineage>
        <taxon>Bacteria</taxon>
        <taxon>Pseudomonadati</taxon>
        <taxon>Pseudomonadota</taxon>
        <taxon>Alphaproteobacteria</taxon>
        <taxon>Hyphomicrobiales</taxon>
        <taxon>Beijerinckiaceae</taxon>
        <taxon>Methylocella</taxon>
    </lineage>
</organism>
<comment type="caution">
    <text evidence="1">The sequence shown here is derived from an EMBL/GenBank/DDBJ whole genome shotgun (WGS) entry which is preliminary data.</text>
</comment>
<name>A0A2J7TCT5_METSI</name>
<protein>
    <submittedName>
        <fullName evidence="1">Uncharacterized protein</fullName>
    </submittedName>
</protein>
<dbReference type="AlphaFoldDB" id="A0A2J7TCT5"/>
<proteinExistence type="predicted"/>
<dbReference type="RefSeq" id="WP_102845143.1">
    <property type="nucleotide sequence ID" value="NZ_PDZR01000029.1"/>
</dbReference>
<sequence>MSSYKKRYSEGDDGLRFQDLAYVGNFKGQEPVRDGIVGDRIMRSRAKSKVLEKVSREDVLKGQFTLNELNDLNNYLAWNIWDVLVMRATEGVSGMIPRQEYEILAFMNEFYRWPEILRMTTDEIGAEGVINIGATARREIGIKVNAVHDWCIGAVGFGMGRCGLLALEAIKPNDYVEESNEILKFMQRVLWGKRQDGYILNSQDRYRCAIHDKDVIETLASHIEYFEPGSDKHQKFTRFNASAELLAFLDHFDNRLGLGDTGPYELPDGKILIIRDLFTNEEVYHWSDACDNAGVPHCYSLLLVIDAEAMSLEEIRVNDISTTFTRPKNYIEHIVGGAIFVREKWNTPMSEIYPIAIDKLEKRVEGIQQATMGLYSKLARMSRRQLITNGMYTYYIDMILPHLRLAGTYEKACVDYDFWEIDQRVANYYYDITKRGFAQAVVPQKIFSGEGYLPFPDGTDLRRSKYFWS</sequence>
<dbReference type="Proteomes" id="UP000236286">
    <property type="component" value="Unassembled WGS sequence"/>
</dbReference>
<gene>
    <name evidence="1" type="ORF">CR492_18140</name>
</gene>
<accession>A0A2J7TCT5</accession>
<reference evidence="1 2" key="1">
    <citation type="submission" date="2017-10" db="EMBL/GenBank/DDBJ databases">
        <title>Genome announcement of Methylocella silvestris TVC from permafrost.</title>
        <authorList>
            <person name="Wang J."/>
            <person name="Geng K."/>
            <person name="Ul-Haque F."/>
            <person name="Crombie A.T."/>
            <person name="Street L.E."/>
            <person name="Wookey P.A."/>
            <person name="Murrell J.C."/>
            <person name="Pratscher J."/>
        </authorList>
    </citation>
    <scope>NUCLEOTIDE SEQUENCE [LARGE SCALE GENOMIC DNA]</scope>
    <source>
        <strain evidence="1 2">TVC</strain>
    </source>
</reference>
<evidence type="ECO:0000313" key="2">
    <source>
        <dbReference type="Proteomes" id="UP000236286"/>
    </source>
</evidence>
<evidence type="ECO:0000313" key="1">
    <source>
        <dbReference type="EMBL" id="PNG24572.1"/>
    </source>
</evidence>
<dbReference type="OrthoDB" id="3568381at2"/>